<evidence type="ECO:0000313" key="2">
    <source>
        <dbReference type="EMBL" id="XCH23541.1"/>
    </source>
</evidence>
<name>A0AAU8FGN9_9BACT</name>
<dbReference type="AlphaFoldDB" id="A0AAU8FGN9"/>
<reference evidence="2" key="1">
    <citation type="submission" date="2024-06" db="EMBL/GenBank/DDBJ databases">
        <title>Sequencing and assembly of the genome of Dyadobacter sp. strain 676, a symbiont of Cyamopsis tetragonoloba.</title>
        <authorList>
            <person name="Guro P."/>
            <person name="Sazanova A."/>
            <person name="Kuznetsova I."/>
            <person name="Belimov A."/>
            <person name="Safronova V."/>
        </authorList>
    </citation>
    <scope>NUCLEOTIDE SEQUENCE</scope>
    <source>
        <strain evidence="2">676</strain>
    </source>
</reference>
<evidence type="ECO:0000259" key="1">
    <source>
        <dbReference type="Pfam" id="PF06250"/>
    </source>
</evidence>
<accession>A0AAU8FGN9</accession>
<dbReference type="Gene3D" id="3.40.1350.10">
    <property type="match status" value="1"/>
</dbReference>
<dbReference type="Pfam" id="PF06250">
    <property type="entry name" value="YhcG_C"/>
    <property type="match status" value="1"/>
</dbReference>
<dbReference type="EMBL" id="CP159289">
    <property type="protein sequence ID" value="XCH23541.1"/>
    <property type="molecule type" value="Genomic_DNA"/>
</dbReference>
<feature type="domain" description="YhcG PDDEXK nuclease" evidence="1">
    <location>
        <begin position="43"/>
        <end position="157"/>
    </location>
</feature>
<protein>
    <submittedName>
        <fullName evidence="2">PDDEXK nuclease domain-containing protein</fullName>
    </submittedName>
</protein>
<dbReference type="InterPro" id="IPR009362">
    <property type="entry name" value="YhcG_C"/>
</dbReference>
<gene>
    <name evidence="2" type="ORF">ABV298_25045</name>
</gene>
<dbReference type="InterPro" id="IPR011856">
    <property type="entry name" value="tRNA_endonuc-like_dom_sf"/>
</dbReference>
<dbReference type="InterPro" id="IPR053148">
    <property type="entry name" value="PD-DEXK-like_domain"/>
</dbReference>
<proteinExistence type="predicted"/>
<dbReference type="GO" id="GO:0003676">
    <property type="term" value="F:nucleic acid binding"/>
    <property type="evidence" value="ECO:0007669"/>
    <property type="project" value="InterPro"/>
</dbReference>
<sequence length="157" mass="18401">MWSVRTLERHINSFYYQRLLSSQTHSDVPIDNQKPDKTLTTGFIKDPYVFEFLNIPEPVAGLEQDIEKALIGNLQQFLLELGKGFSFVGRQFRISTETSHYYIDLVFYNYLLKCFVLFDLKTGKLTHQDTGQMDMYIRMFDDLKKQDDDNPTIGIIL</sequence>
<organism evidence="2">
    <name type="scientific">Dyadobacter sp. 676</name>
    <dbReference type="NCBI Taxonomy" id="3088362"/>
    <lineage>
        <taxon>Bacteria</taxon>
        <taxon>Pseudomonadati</taxon>
        <taxon>Bacteroidota</taxon>
        <taxon>Cytophagia</taxon>
        <taxon>Cytophagales</taxon>
        <taxon>Spirosomataceae</taxon>
        <taxon>Dyadobacter</taxon>
    </lineage>
</organism>
<dbReference type="PANTHER" id="PTHR30547">
    <property type="entry name" value="UNCHARACTERIZED PROTEIN YHCG-RELATED"/>
    <property type="match status" value="1"/>
</dbReference>
<dbReference type="RefSeq" id="WP_353718865.1">
    <property type="nucleotide sequence ID" value="NZ_CP159289.1"/>
</dbReference>
<dbReference type="PANTHER" id="PTHR30547:SF5">
    <property type="entry name" value="NUCLEASE YHCG-RELATED"/>
    <property type="match status" value="1"/>
</dbReference>